<sequence>MNSIKKKSISTLIEGLSRFEDSKDAVKKSDYTDLKTFIKDYLNTSEPKQRKKLAEEFRKRHMELYRFLKDNAELIAAETEMTQTMQAVLSGTAGNTDITSNPFAGLNTEELKKLINDG</sequence>
<evidence type="ECO:0000313" key="1">
    <source>
        <dbReference type="EMBL" id="DAD99890.1"/>
    </source>
</evidence>
<accession>A0A8S5P0A0</accession>
<protein>
    <submittedName>
        <fullName evidence="1">Uncharacterized protein</fullName>
    </submittedName>
</protein>
<organism evidence="1">
    <name type="scientific">Siphoviridae sp. ctwhn18</name>
    <dbReference type="NCBI Taxonomy" id="2825733"/>
    <lineage>
        <taxon>Viruses</taxon>
        <taxon>Duplodnaviria</taxon>
        <taxon>Heunggongvirae</taxon>
        <taxon>Uroviricota</taxon>
        <taxon>Caudoviricetes</taxon>
    </lineage>
</organism>
<proteinExistence type="predicted"/>
<reference evidence="1" key="1">
    <citation type="journal article" date="2021" name="Proc. Natl. Acad. Sci. U.S.A.">
        <title>A Catalog of Tens of Thousands of Viruses from Human Metagenomes Reveals Hidden Associations with Chronic Diseases.</title>
        <authorList>
            <person name="Tisza M.J."/>
            <person name="Buck C.B."/>
        </authorList>
    </citation>
    <scope>NUCLEOTIDE SEQUENCE</scope>
    <source>
        <strain evidence="1">Ctwhn18</strain>
    </source>
</reference>
<name>A0A8S5P0A0_9CAUD</name>
<dbReference type="EMBL" id="BK015295">
    <property type="protein sequence ID" value="DAD99890.1"/>
    <property type="molecule type" value="Genomic_DNA"/>
</dbReference>